<name>A0A1H4J5Y6_9HYPH</name>
<sequence>MEAEALLSGYGDLAPGWHDRIFVFWLGPARMSPARRACFETLAATRCRVHLVGEDTLASFTEPHGPLHPAFQYLSPIHQSDYLRAYFMHHLGGGYTDIKRCSGSWKPAFEAVRLGNALGAGYREVPGGMARFRKSKVDGQRYFLERPIGTMEMELRYRWTKLQHNRLMGNCAFIFRPGTEFTRRWLSIVERRLDLLLPHLEANPARYPKEVPGVDYGDGPSRYPVPWSFLLGDVLAPLTLQYHTRILQVVPAPDFENYE</sequence>
<evidence type="ECO:0000313" key="1">
    <source>
        <dbReference type="EMBL" id="SEB41631.1"/>
    </source>
</evidence>
<evidence type="ECO:0000313" key="2">
    <source>
        <dbReference type="Proteomes" id="UP000199064"/>
    </source>
</evidence>
<reference evidence="2" key="1">
    <citation type="submission" date="2016-10" db="EMBL/GenBank/DDBJ databases">
        <authorList>
            <person name="Varghese N."/>
            <person name="Submissions S."/>
        </authorList>
    </citation>
    <scope>NUCLEOTIDE SEQUENCE [LARGE SCALE GENOMIC DNA]</scope>
    <source>
        <strain evidence="2">ES.061</strain>
    </source>
</reference>
<evidence type="ECO:0008006" key="3">
    <source>
        <dbReference type="Google" id="ProtNLM"/>
    </source>
</evidence>
<protein>
    <recommendedName>
        <fullName evidence="3">Capsular polysaccharide synthesis protein</fullName>
    </recommendedName>
</protein>
<dbReference type="AlphaFoldDB" id="A0A1H4J5Y6"/>
<keyword evidence="2" id="KW-1185">Reference proteome</keyword>
<proteinExistence type="predicted"/>
<gene>
    <name evidence="1" type="ORF">SAMN05216452_1034</name>
</gene>
<dbReference type="Proteomes" id="UP000199064">
    <property type="component" value="Unassembled WGS sequence"/>
</dbReference>
<organism evidence="1 2">
    <name type="scientific">Nitratireductor aquibiodomus</name>
    <dbReference type="NCBI Taxonomy" id="204799"/>
    <lineage>
        <taxon>Bacteria</taxon>
        <taxon>Pseudomonadati</taxon>
        <taxon>Pseudomonadota</taxon>
        <taxon>Alphaproteobacteria</taxon>
        <taxon>Hyphomicrobiales</taxon>
        <taxon>Phyllobacteriaceae</taxon>
        <taxon>Nitratireductor</taxon>
    </lineage>
</organism>
<accession>A0A1H4J5Y6</accession>
<dbReference type="RefSeq" id="WP_090327200.1">
    <property type="nucleotide sequence ID" value="NZ_FNSL01000001.1"/>
</dbReference>
<dbReference type="EMBL" id="FNSL01000001">
    <property type="protein sequence ID" value="SEB41631.1"/>
    <property type="molecule type" value="Genomic_DNA"/>
</dbReference>
<dbReference type="Gene3D" id="3.90.550.20">
    <property type="match status" value="1"/>
</dbReference>